<dbReference type="SUPFAM" id="SSF51569">
    <property type="entry name" value="Aldolase"/>
    <property type="match status" value="1"/>
</dbReference>
<feature type="domain" description="DAHP synthetase I/KDSA" evidence="12">
    <location>
        <begin position="30"/>
        <end position="103"/>
    </location>
</feature>
<dbReference type="InterPro" id="IPR006218">
    <property type="entry name" value="DAHP1/KDSA"/>
</dbReference>
<comment type="similarity">
    <text evidence="3">Belongs to the class-I DAHP synthase family.</text>
</comment>
<evidence type="ECO:0000313" key="13">
    <source>
        <dbReference type="EMBL" id="KAF8901044.1"/>
    </source>
</evidence>
<dbReference type="Proteomes" id="UP000724874">
    <property type="component" value="Unassembled WGS sequence"/>
</dbReference>
<dbReference type="EC" id="2.5.1.54" evidence="4"/>
<dbReference type="GO" id="GO:0008652">
    <property type="term" value="P:amino acid biosynthetic process"/>
    <property type="evidence" value="ECO:0007669"/>
    <property type="project" value="UniProtKB-KW"/>
</dbReference>
<dbReference type="PANTHER" id="PTHR21225">
    <property type="entry name" value="PHOSPHO-2-DEHYDRO-3-DEOXYHEPTONATE ALDOLASE DAHP SYNTHETASE"/>
    <property type="match status" value="1"/>
</dbReference>
<comment type="catalytic activity">
    <reaction evidence="11">
        <text>D-erythrose 4-phosphate + phosphoenolpyruvate + H2O = 7-phospho-2-dehydro-3-deoxy-D-arabino-heptonate + phosphate</text>
        <dbReference type="Rhea" id="RHEA:14717"/>
        <dbReference type="ChEBI" id="CHEBI:15377"/>
        <dbReference type="ChEBI" id="CHEBI:16897"/>
        <dbReference type="ChEBI" id="CHEBI:43474"/>
        <dbReference type="ChEBI" id="CHEBI:58394"/>
        <dbReference type="ChEBI" id="CHEBI:58702"/>
        <dbReference type="EC" id="2.5.1.54"/>
    </reaction>
</comment>
<evidence type="ECO:0000256" key="6">
    <source>
        <dbReference type="ARBA" id="ARBA00022679"/>
    </source>
</evidence>
<comment type="caution">
    <text evidence="13">The sequence shown here is derived from an EMBL/GenBank/DDBJ whole genome shotgun (WGS) entry which is preliminary data.</text>
</comment>
<protein>
    <recommendedName>
        <fullName evidence="4">3-deoxy-7-phosphoheptulonate synthase</fullName>
        <ecNumber evidence="4">2.5.1.54</ecNumber>
    </recommendedName>
    <alternativeName>
        <fullName evidence="10">3-deoxy-D-arabino-heptulosonate 7-phosphate synthase</fullName>
    </alternativeName>
    <alternativeName>
        <fullName evidence="9">DAHP synthase</fullName>
    </alternativeName>
    <alternativeName>
        <fullName evidence="8">Phospho-2-keto-3-deoxyheptonate aldolase</fullName>
    </alternativeName>
</protein>
<dbReference type="InterPro" id="IPR013785">
    <property type="entry name" value="Aldolase_TIM"/>
</dbReference>
<evidence type="ECO:0000256" key="10">
    <source>
        <dbReference type="ARBA" id="ARBA00032193"/>
    </source>
</evidence>
<evidence type="ECO:0000256" key="4">
    <source>
        <dbReference type="ARBA" id="ARBA00012694"/>
    </source>
</evidence>
<dbReference type="EMBL" id="JADNYJ010000044">
    <property type="protein sequence ID" value="KAF8901044.1"/>
    <property type="molecule type" value="Genomic_DNA"/>
</dbReference>
<proteinExistence type="inferred from homology"/>
<evidence type="ECO:0000256" key="1">
    <source>
        <dbReference type="ARBA" id="ARBA00003726"/>
    </source>
</evidence>
<dbReference type="Pfam" id="PF00793">
    <property type="entry name" value="DAHP_synth_1"/>
    <property type="match status" value="1"/>
</dbReference>
<keyword evidence="14" id="KW-1185">Reference proteome</keyword>
<evidence type="ECO:0000256" key="5">
    <source>
        <dbReference type="ARBA" id="ARBA00022605"/>
    </source>
</evidence>
<dbReference type="Gene3D" id="3.20.20.70">
    <property type="entry name" value="Aldolase class I"/>
    <property type="match status" value="1"/>
</dbReference>
<dbReference type="GO" id="GO:0005737">
    <property type="term" value="C:cytoplasm"/>
    <property type="evidence" value="ECO:0007669"/>
    <property type="project" value="TreeGrafter"/>
</dbReference>
<accession>A0A9P5TMA4</accession>
<keyword evidence="5" id="KW-0028">Amino-acid biosynthesis</keyword>
<dbReference type="OrthoDB" id="4699125at2759"/>
<dbReference type="GO" id="GO:0009073">
    <property type="term" value="P:aromatic amino acid family biosynthetic process"/>
    <property type="evidence" value="ECO:0007669"/>
    <property type="project" value="UniProtKB-KW"/>
</dbReference>
<sequence length="176" mass="19631">MSARRQATSRRGPRSRAMRSLSAVSWWIAVIHGNSQKNHKNQSLVIANICEQLAAGERNLTGVMIESHINEGRQDVPPEGPSGLKHGVSITDVCVDWKITVDMLDQLDQVLSRSFNALLTPIVVSKRKSCTETAVKEDNLLFPLKPHTVYSSRCREFVYPLFDPPFCPSHKLGPVL</sequence>
<dbReference type="InterPro" id="IPR006219">
    <property type="entry name" value="DAHP_synth_1"/>
</dbReference>
<name>A0A9P5TMA4_GYMJU</name>
<evidence type="ECO:0000256" key="11">
    <source>
        <dbReference type="ARBA" id="ARBA00047508"/>
    </source>
</evidence>
<comment type="function">
    <text evidence="1">Stereospecific condensation of phosphoenolpyruvate (PEP) and D-erythrose-4-phosphate (E4P) giving rise to 3-deoxy-D-arabino-heptulosonate-7-phosphate (DAHP).</text>
</comment>
<evidence type="ECO:0000256" key="7">
    <source>
        <dbReference type="ARBA" id="ARBA00023141"/>
    </source>
</evidence>
<dbReference type="PANTHER" id="PTHR21225:SF12">
    <property type="entry name" value="PHOSPHO-2-DEHYDRO-3-DEOXYHEPTONATE ALDOLASE, TYROSINE-INHIBITED"/>
    <property type="match status" value="1"/>
</dbReference>
<evidence type="ECO:0000256" key="9">
    <source>
        <dbReference type="ARBA" id="ARBA00031349"/>
    </source>
</evidence>
<organism evidence="13 14">
    <name type="scientific">Gymnopilus junonius</name>
    <name type="common">Spectacular rustgill mushroom</name>
    <name type="synonym">Gymnopilus spectabilis subsp. junonius</name>
    <dbReference type="NCBI Taxonomy" id="109634"/>
    <lineage>
        <taxon>Eukaryota</taxon>
        <taxon>Fungi</taxon>
        <taxon>Dikarya</taxon>
        <taxon>Basidiomycota</taxon>
        <taxon>Agaricomycotina</taxon>
        <taxon>Agaricomycetes</taxon>
        <taxon>Agaricomycetidae</taxon>
        <taxon>Agaricales</taxon>
        <taxon>Agaricineae</taxon>
        <taxon>Hymenogastraceae</taxon>
        <taxon>Gymnopilus</taxon>
    </lineage>
</organism>
<reference evidence="13" key="1">
    <citation type="submission" date="2020-11" db="EMBL/GenBank/DDBJ databases">
        <authorList>
            <consortium name="DOE Joint Genome Institute"/>
            <person name="Ahrendt S."/>
            <person name="Riley R."/>
            <person name="Andreopoulos W."/>
            <person name="LaButti K."/>
            <person name="Pangilinan J."/>
            <person name="Ruiz-duenas F.J."/>
            <person name="Barrasa J.M."/>
            <person name="Sanchez-Garcia M."/>
            <person name="Camarero S."/>
            <person name="Miyauchi S."/>
            <person name="Serrano A."/>
            <person name="Linde D."/>
            <person name="Babiker R."/>
            <person name="Drula E."/>
            <person name="Ayuso-Fernandez I."/>
            <person name="Pacheco R."/>
            <person name="Padilla G."/>
            <person name="Ferreira P."/>
            <person name="Barriuso J."/>
            <person name="Kellner H."/>
            <person name="Castanera R."/>
            <person name="Alfaro M."/>
            <person name="Ramirez L."/>
            <person name="Pisabarro A.G."/>
            <person name="Kuo A."/>
            <person name="Tritt A."/>
            <person name="Lipzen A."/>
            <person name="He G."/>
            <person name="Yan M."/>
            <person name="Ng V."/>
            <person name="Cullen D."/>
            <person name="Martin F."/>
            <person name="Rosso M.-N."/>
            <person name="Henrissat B."/>
            <person name="Hibbett D."/>
            <person name="Martinez A.T."/>
            <person name="Grigoriev I.V."/>
        </authorList>
    </citation>
    <scope>NUCLEOTIDE SEQUENCE</scope>
    <source>
        <strain evidence="13">AH 44721</strain>
    </source>
</reference>
<keyword evidence="6" id="KW-0808">Transferase</keyword>
<gene>
    <name evidence="13" type="ORF">CPB84DRAFT_1778327</name>
</gene>
<keyword evidence="7" id="KW-0057">Aromatic amino acid biosynthesis</keyword>
<comment type="pathway">
    <text evidence="2">Metabolic intermediate biosynthesis; chorismate biosynthesis; chorismate from D-erythrose 4-phosphate and phosphoenolpyruvate: step 1/7.</text>
</comment>
<evidence type="ECO:0000256" key="2">
    <source>
        <dbReference type="ARBA" id="ARBA00004688"/>
    </source>
</evidence>
<dbReference type="GO" id="GO:0003849">
    <property type="term" value="F:3-deoxy-7-phosphoheptulonate synthase activity"/>
    <property type="evidence" value="ECO:0007669"/>
    <property type="project" value="UniProtKB-EC"/>
</dbReference>
<evidence type="ECO:0000259" key="12">
    <source>
        <dbReference type="Pfam" id="PF00793"/>
    </source>
</evidence>
<evidence type="ECO:0000256" key="8">
    <source>
        <dbReference type="ARBA" id="ARBA00031111"/>
    </source>
</evidence>
<evidence type="ECO:0000313" key="14">
    <source>
        <dbReference type="Proteomes" id="UP000724874"/>
    </source>
</evidence>
<evidence type="ECO:0000256" key="3">
    <source>
        <dbReference type="ARBA" id="ARBA00007985"/>
    </source>
</evidence>
<dbReference type="AlphaFoldDB" id="A0A9P5TMA4"/>